<gene>
    <name evidence="1" type="ORF">ACFSAS_01795</name>
</gene>
<name>A0ABD6DQP6_9EURY</name>
<evidence type="ECO:0000313" key="2">
    <source>
        <dbReference type="Proteomes" id="UP001597092"/>
    </source>
</evidence>
<dbReference type="EMBL" id="JBHUDP010000001">
    <property type="protein sequence ID" value="MFD1684338.1"/>
    <property type="molecule type" value="Genomic_DNA"/>
</dbReference>
<reference evidence="1 2" key="1">
    <citation type="journal article" date="2019" name="Int. J. Syst. Evol. Microbiol.">
        <title>The Global Catalogue of Microorganisms (GCM) 10K type strain sequencing project: providing services to taxonomists for standard genome sequencing and annotation.</title>
        <authorList>
            <consortium name="The Broad Institute Genomics Platform"/>
            <consortium name="The Broad Institute Genome Sequencing Center for Infectious Disease"/>
            <person name="Wu L."/>
            <person name="Ma J."/>
        </authorList>
    </citation>
    <scope>NUCLEOTIDE SEQUENCE [LARGE SCALE GENOMIC DNA]</scope>
    <source>
        <strain evidence="1 2">CGMCC 1.10387</strain>
    </source>
</reference>
<keyword evidence="2" id="KW-1185">Reference proteome</keyword>
<protein>
    <recommendedName>
        <fullName evidence="3">XapX domain-containing protein</fullName>
    </recommendedName>
</protein>
<organism evidence="1 2">
    <name type="scientific">Halobellus litoreus</name>
    <dbReference type="NCBI Taxonomy" id="755310"/>
    <lineage>
        <taxon>Archaea</taxon>
        <taxon>Methanobacteriati</taxon>
        <taxon>Methanobacteriota</taxon>
        <taxon>Stenosarchaea group</taxon>
        <taxon>Halobacteria</taxon>
        <taxon>Halobacteriales</taxon>
        <taxon>Haloferacaceae</taxon>
        <taxon>Halobellus</taxon>
    </lineage>
</organism>
<comment type="caution">
    <text evidence="1">The sequence shown here is derived from an EMBL/GenBank/DDBJ whole genome shotgun (WGS) entry which is preliminary data.</text>
</comment>
<sequence length="54" mass="5472">MRRTREVGILCTLLGVAGYAIGVAAPYPGRSASLVGIMVGVTLYAIGYEGGEAA</sequence>
<evidence type="ECO:0000313" key="1">
    <source>
        <dbReference type="EMBL" id="MFD1684338.1"/>
    </source>
</evidence>
<dbReference type="RefSeq" id="WP_256308174.1">
    <property type="nucleotide sequence ID" value="NZ_JANHAW010000002.1"/>
</dbReference>
<proteinExistence type="predicted"/>
<dbReference type="AlphaFoldDB" id="A0ABD6DQP6"/>
<accession>A0ABD6DQP6</accession>
<dbReference type="Proteomes" id="UP001597092">
    <property type="component" value="Unassembled WGS sequence"/>
</dbReference>
<evidence type="ECO:0008006" key="3">
    <source>
        <dbReference type="Google" id="ProtNLM"/>
    </source>
</evidence>